<dbReference type="GO" id="GO:0016787">
    <property type="term" value="F:hydrolase activity"/>
    <property type="evidence" value="ECO:0007669"/>
    <property type="project" value="UniProtKB-KW"/>
</dbReference>
<evidence type="ECO:0000256" key="13">
    <source>
        <dbReference type="ARBA" id="ARBA00023136"/>
    </source>
</evidence>
<keyword evidence="5" id="KW-0934">Plastid</keyword>
<dbReference type="PANTHER" id="PTHR10903:SF135">
    <property type="entry name" value="TRANSLOCASE OF CHLOROPLAST 120, CHLOROPLASTIC-RELATED"/>
    <property type="match status" value="1"/>
</dbReference>
<dbReference type="InterPro" id="IPR045058">
    <property type="entry name" value="GIMA/IAN/Toc"/>
</dbReference>
<proteinExistence type="predicted"/>
<dbReference type="GO" id="GO:0046872">
    <property type="term" value="F:metal ion binding"/>
    <property type="evidence" value="ECO:0007669"/>
    <property type="project" value="UniProtKB-KW"/>
</dbReference>
<feature type="compositionally biased region" description="Basic and acidic residues" evidence="15">
    <location>
        <begin position="62"/>
        <end position="75"/>
    </location>
</feature>
<keyword evidence="7" id="KW-0479">Metal-binding</keyword>
<evidence type="ECO:0000256" key="7">
    <source>
        <dbReference type="ARBA" id="ARBA00022723"/>
    </source>
</evidence>
<keyword evidence="13" id="KW-0472">Membrane</keyword>
<evidence type="ECO:0000256" key="14">
    <source>
        <dbReference type="ARBA" id="ARBA00024013"/>
    </source>
</evidence>
<evidence type="ECO:0000256" key="9">
    <source>
        <dbReference type="ARBA" id="ARBA00022805"/>
    </source>
</evidence>
<dbReference type="Pfam" id="PF01926">
    <property type="entry name" value="MMR_HSR1"/>
    <property type="match status" value="1"/>
</dbReference>
<dbReference type="InterPro" id="IPR006073">
    <property type="entry name" value="GTP-bd"/>
</dbReference>
<gene>
    <name evidence="17" type="ORF">PAXRUDRAFT_587261</name>
</gene>
<dbReference type="InterPro" id="IPR025662">
    <property type="entry name" value="Sigma_54_int_dom_ATP-bd_1"/>
</dbReference>
<organism evidence="17 18">
    <name type="scientific">Paxillus rubicundulus Ve08.2h10</name>
    <dbReference type="NCBI Taxonomy" id="930991"/>
    <lineage>
        <taxon>Eukaryota</taxon>
        <taxon>Fungi</taxon>
        <taxon>Dikarya</taxon>
        <taxon>Basidiomycota</taxon>
        <taxon>Agaricomycotina</taxon>
        <taxon>Agaricomycetes</taxon>
        <taxon>Agaricomycetidae</taxon>
        <taxon>Boletales</taxon>
        <taxon>Paxilineae</taxon>
        <taxon>Paxillaceae</taxon>
        <taxon>Paxillus</taxon>
    </lineage>
</organism>
<dbReference type="EMBL" id="KN824870">
    <property type="protein sequence ID" value="KIK99089.1"/>
    <property type="molecule type" value="Genomic_DNA"/>
</dbReference>
<feature type="domain" description="G" evidence="16">
    <location>
        <begin position="125"/>
        <end position="208"/>
    </location>
</feature>
<keyword evidence="11" id="KW-0653">Protein transport</keyword>
<dbReference type="InterPro" id="IPR027417">
    <property type="entry name" value="P-loop_NTPase"/>
</dbReference>
<evidence type="ECO:0000313" key="17">
    <source>
        <dbReference type="EMBL" id="KIK99089.1"/>
    </source>
</evidence>
<keyword evidence="6" id="KW-0812">Transmembrane</keyword>
<dbReference type="GO" id="GO:0015031">
    <property type="term" value="P:protein transport"/>
    <property type="evidence" value="ECO:0007669"/>
    <property type="project" value="UniProtKB-KW"/>
</dbReference>
<dbReference type="GO" id="GO:0005525">
    <property type="term" value="F:GTP binding"/>
    <property type="evidence" value="ECO:0007669"/>
    <property type="project" value="InterPro"/>
</dbReference>
<keyword evidence="10" id="KW-0460">Magnesium</keyword>
<reference evidence="17 18" key="1">
    <citation type="submission" date="2014-04" db="EMBL/GenBank/DDBJ databases">
        <authorList>
            <consortium name="DOE Joint Genome Institute"/>
            <person name="Kuo A."/>
            <person name="Kohler A."/>
            <person name="Jargeat P."/>
            <person name="Nagy L.G."/>
            <person name="Floudas D."/>
            <person name="Copeland A."/>
            <person name="Barry K.W."/>
            <person name="Cichocki N."/>
            <person name="Veneault-Fourrey C."/>
            <person name="LaButti K."/>
            <person name="Lindquist E.A."/>
            <person name="Lipzen A."/>
            <person name="Lundell T."/>
            <person name="Morin E."/>
            <person name="Murat C."/>
            <person name="Sun H."/>
            <person name="Tunlid A."/>
            <person name="Henrissat B."/>
            <person name="Grigoriev I.V."/>
            <person name="Hibbett D.S."/>
            <person name="Martin F."/>
            <person name="Nordberg H.P."/>
            <person name="Cantor M.N."/>
            <person name="Hua S.X."/>
        </authorList>
    </citation>
    <scope>NUCLEOTIDE SEQUENCE [LARGE SCALE GENOMIC DNA]</scope>
    <source>
        <strain evidence="17 18">Ve08.2h10</strain>
    </source>
</reference>
<sequence length="442" mass="47566">MAPRADSHSGPLPFPSSTTVASPSTTVEQLGGVNTAGSAQNQPVPPSDMSRALSENPLPKTVEAKKVVDPSEHSHPSSQTGSAQNKPVPASNMISAPSENPLPKTVEVNQVVDRPGDPSKKTTNIVLFGETGVGKSSVINLIAGKDVAKVSSDVDGCTMASNPYDITLGKQTIRIFDTVGLEEPQMGVNGYLAAIEKAYELILSLSDAGGVHLLLFCMRGGRITATVQSNYRLFCEFLCNKKVPVALVFTGLEREDVLEDWWKRNEKNINKYGIHSVGHACVTAVRDDSPGQAEKYATSQTTIRELLVNHALKDSAFRMDSHSWLVMIGRRMMGLIVKRINPKRRDIMKVLTKRCGLDADTAKRVAQLMKEREAEAQPDAEAGAVAEAEAGKEAEGEAGKEAEAEVEGERGTVPVAAGVRRVVEAAGLRRVTEVAKQFTRRS</sequence>
<reference evidence="18" key="2">
    <citation type="submission" date="2015-01" db="EMBL/GenBank/DDBJ databases">
        <title>Evolutionary Origins and Diversification of the Mycorrhizal Mutualists.</title>
        <authorList>
            <consortium name="DOE Joint Genome Institute"/>
            <consortium name="Mycorrhizal Genomics Consortium"/>
            <person name="Kohler A."/>
            <person name="Kuo A."/>
            <person name="Nagy L.G."/>
            <person name="Floudas D."/>
            <person name="Copeland A."/>
            <person name="Barry K.W."/>
            <person name="Cichocki N."/>
            <person name="Veneault-Fourrey C."/>
            <person name="LaButti K."/>
            <person name="Lindquist E.A."/>
            <person name="Lipzen A."/>
            <person name="Lundell T."/>
            <person name="Morin E."/>
            <person name="Murat C."/>
            <person name="Riley R."/>
            <person name="Ohm R."/>
            <person name="Sun H."/>
            <person name="Tunlid A."/>
            <person name="Henrissat B."/>
            <person name="Grigoriev I.V."/>
            <person name="Hibbett D.S."/>
            <person name="Martin F."/>
        </authorList>
    </citation>
    <scope>NUCLEOTIDE SEQUENCE [LARGE SCALE GENOMIC DNA]</scope>
    <source>
        <strain evidence="18">Ve08.2h10</strain>
    </source>
</reference>
<dbReference type="HOGENOM" id="CLU_050405_3_0_1"/>
<evidence type="ECO:0000256" key="6">
    <source>
        <dbReference type="ARBA" id="ARBA00022692"/>
    </source>
</evidence>
<evidence type="ECO:0000256" key="3">
    <source>
        <dbReference type="ARBA" id="ARBA00022448"/>
    </source>
</evidence>
<keyword evidence="9" id="KW-1002">Plastid outer membrane</keyword>
<evidence type="ECO:0000256" key="2">
    <source>
        <dbReference type="ARBA" id="ARBA00004167"/>
    </source>
</evidence>
<dbReference type="PROSITE" id="PS00675">
    <property type="entry name" value="SIGMA54_INTERACT_1"/>
    <property type="match status" value="1"/>
</dbReference>
<dbReference type="OrthoDB" id="8954335at2759"/>
<feature type="compositionally biased region" description="Basic and acidic residues" evidence="15">
    <location>
        <begin position="389"/>
        <end position="410"/>
    </location>
</feature>
<feature type="compositionally biased region" description="Low complexity" evidence="15">
    <location>
        <begin position="377"/>
        <end position="388"/>
    </location>
</feature>
<dbReference type="PANTHER" id="PTHR10903">
    <property type="entry name" value="GTPASE, IMAP FAMILY MEMBER-RELATED"/>
    <property type="match status" value="1"/>
</dbReference>
<evidence type="ECO:0000256" key="11">
    <source>
        <dbReference type="ARBA" id="ARBA00022927"/>
    </source>
</evidence>
<evidence type="ECO:0000313" key="18">
    <source>
        <dbReference type="Proteomes" id="UP000054538"/>
    </source>
</evidence>
<keyword evidence="12" id="KW-1133">Transmembrane helix</keyword>
<feature type="compositionally biased region" description="Low complexity" evidence="15">
    <location>
        <begin position="15"/>
        <end position="27"/>
    </location>
</feature>
<evidence type="ECO:0000256" key="8">
    <source>
        <dbReference type="ARBA" id="ARBA00022801"/>
    </source>
</evidence>
<evidence type="ECO:0000256" key="5">
    <source>
        <dbReference type="ARBA" id="ARBA00022640"/>
    </source>
</evidence>
<evidence type="ECO:0000256" key="12">
    <source>
        <dbReference type="ARBA" id="ARBA00022989"/>
    </source>
</evidence>
<dbReference type="AlphaFoldDB" id="A0A0D0E934"/>
<dbReference type="Gene3D" id="3.40.50.300">
    <property type="entry name" value="P-loop containing nucleotide triphosphate hydrolases"/>
    <property type="match status" value="1"/>
</dbReference>
<evidence type="ECO:0000259" key="16">
    <source>
        <dbReference type="Pfam" id="PF01926"/>
    </source>
</evidence>
<evidence type="ECO:0000256" key="1">
    <source>
        <dbReference type="ARBA" id="ARBA00001946"/>
    </source>
</evidence>
<keyword evidence="8" id="KW-0378">Hydrolase</keyword>
<dbReference type="STRING" id="930991.A0A0D0E934"/>
<keyword evidence="4" id="KW-0150">Chloroplast</keyword>
<keyword evidence="18" id="KW-1185">Reference proteome</keyword>
<name>A0A0D0E934_9AGAM</name>
<dbReference type="GO" id="GO:0016020">
    <property type="term" value="C:membrane"/>
    <property type="evidence" value="ECO:0007669"/>
    <property type="project" value="UniProtKB-SubCell"/>
</dbReference>
<keyword evidence="3" id="KW-0813">Transport</keyword>
<dbReference type="CDD" id="cd00882">
    <property type="entry name" value="Ras_like_GTPase"/>
    <property type="match status" value="1"/>
</dbReference>
<dbReference type="SUPFAM" id="SSF52540">
    <property type="entry name" value="P-loop containing nucleoside triphosphate hydrolases"/>
    <property type="match status" value="1"/>
</dbReference>
<accession>A0A0D0E934</accession>
<comment type="subcellular location">
    <subcellularLocation>
        <location evidence="2">Membrane</location>
        <topology evidence="2">Single-pass membrane protein</topology>
    </subcellularLocation>
    <subcellularLocation>
        <location evidence="14">Plastid</location>
        <location evidence="14">Chloroplast outer membrane</location>
    </subcellularLocation>
</comment>
<evidence type="ECO:0000256" key="15">
    <source>
        <dbReference type="SAM" id="MobiDB-lite"/>
    </source>
</evidence>
<protein>
    <recommendedName>
        <fullName evidence="16">G domain-containing protein</fullName>
    </recommendedName>
</protein>
<comment type="cofactor">
    <cofactor evidence="1">
        <name>Mg(2+)</name>
        <dbReference type="ChEBI" id="CHEBI:18420"/>
    </cofactor>
</comment>
<evidence type="ECO:0000256" key="10">
    <source>
        <dbReference type="ARBA" id="ARBA00022842"/>
    </source>
</evidence>
<evidence type="ECO:0000256" key="4">
    <source>
        <dbReference type="ARBA" id="ARBA00022528"/>
    </source>
</evidence>
<feature type="region of interest" description="Disordered" evidence="15">
    <location>
        <begin position="371"/>
        <end position="411"/>
    </location>
</feature>
<dbReference type="InParanoid" id="A0A0D0E934"/>
<feature type="region of interest" description="Disordered" evidence="15">
    <location>
        <begin position="1"/>
        <end position="104"/>
    </location>
</feature>
<feature type="compositionally biased region" description="Polar residues" evidence="15">
    <location>
        <begin position="76"/>
        <end position="85"/>
    </location>
</feature>
<dbReference type="Proteomes" id="UP000054538">
    <property type="component" value="Unassembled WGS sequence"/>
</dbReference>